<evidence type="ECO:0000256" key="5">
    <source>
        <dbReference type="ARBA" id="ARBA00022825"/>
    </source>
</evidence>
<evidence type="ECO:0000313" key="9">
    <source>
        <dbReference type="EMBL" id="SES07219.1"/>
    </source>
</evidence>
<gene>
    <name evidence="9" type="ORF">SAMN04488559_1278</name>
</gene>
<name>A0A1H9UCZ5_9LACT</name>
<keyword evidence="4" id="KW-0378">Hydrolase</keyword>
<dbReference type="Proteomes" id="UP000198948">
    <property type="component" value="Unassembled WGS sequence"/>
</dbReference>
<evidence type="ECO:0000259" key="8">
    <source>
        <dbReference type="Pfam" id="PF17676"/>
    </source>
</evidence>
<dbReference type="AlphaFoldDB" id="A0A1H9UCZ5"/>
<dbReference type="PANTHER" id="PTHR30237">
    <property type="entry name" value="MURAMOYLTETRAPEPTIDE CARBOXYPEPTIDASE"/>
    <property type="match status" value="1"/>
</dbReference>
<dbReference type="InterPro" id="IPR027461">
    <property type="entry name" value="Carboxypeptidase_A_C_sf"/>
</dbReference>
<dbReference type="InterPro" id="IPR029062">
    <property type="entry name" value="Class_I_gatase-like"/>
</dbReference>
<evidence type="ECO:0000256" key="1">
    <source>
        <dbReference type="ARBA" id="ARBA00010233"/>
    </source>
</evidence>
<dbReference type="Pfam" id="PF02016">
    <property type="entry name" value="Peptidase_S66"/>
    <property type="match status" value="1"/>
</dbReference>
<dbReference type="GO" id="GO:0006508">
    <property type="term" value="P:proteolysis"/>
    <property type="evidence" value="ECO:0007669"/>
    <property type="project" value="UniProtKB-KW"/>
</dbReference>
<protein>
    <submittedName>
        <fullName evidence="9">Muramoyltetrapeptide carboxypeptidase LdcA (Peptidoglycan recycling)</fullName>
    </submittedName>
</protein>
<sequence length="285" mass="31694">MLKKGDRIALVVNSNGLAREKEKELHALQSLLLDMGLIAVFSRYLYQKETIFSGTAEQRGSELMSFYQDSSIAAIFDISGGDVANQVLPSLDYEWIKAHPKPFFGYSDLTTILNALYEKAGSIGYLYQIRTLLWDETGKQKRRFEESLLGNQGSLFECKWQFIQGHELSGVVIGGNIRCLLKLAGTPYFPNFQGKLLFLESSGGGMPQQTAYLNQLAQMGIFEQVSGILLGTFTELDQTDGRFKMSQLVAEMSPNADFPIAVTSEIGHDAQAKCLIIGETLHLKR</sequence>
<reference evidence="9 10" key="1">
    <citation type="submission" date="2016-10" db="EMBL/GenBank/DDBJ databases">
        <authorList>
            <person name="de Groot N.N."/>
        </authorList>
    </citation>
    <scope>NUCLEOTIDE SEQUENCE [LARGE SCALE GENOMIC DNA]</scope>
    <source>
        <strain evidence="9 10">DSM 13760</strain>
    </source>
</reference>
<proteinExistence type="inferred from homology"/>
<dbReference type="InterPro" id="IPR040921">
    <property type="entry name" value="Peptidase_S66C"/>
</dbReference>
<feature type="active site" description="Charge relay system" evidence="6">
    <location>
        <position position="200"/>
    </location>
</feature>
<dbReference type="SUPFAM" id="SSF141986">
    <property type="entry name" value="LD-carboxypeptidase A C-terminal domain-like"/>
    <property type="match status" value="1"/>
</dbReference>
<evidence type="ECO:0000259" key="7">
    <source>
        <dbReference type="Pfam" id="PF02016"/>
    </source>
</evidence>
<dbReference type="PANTHER" id="PTHR30237:SF2">
    <property type="entry name" value="MUREIN TETRAPEPTIDE CARBOXYPEPTIDASE"/>
    <property type="match status" value="1"/>
</dbReference>
<dbReference type="CDD" id="cd07062">
    <property type="entry name" value="Peptidase_S66_mccF_like"/>
    <property type="match status" value="1"/>
</dbReference>
<feature type="active site" description="Nucleophile" evidence="6">
    <location>
        <position position="107"/>
    </location>
</feature>
<evidence type="ECO:0000313" key="10">
    <source>
        <dbReference type="Proteomes" id="UP000198948"/>
    </source>
</evidence>
<dbReference type="InterPro" id="IPR003507">
    <property type="entry name" value="S66_fam"/>
</dbReference>
<dbReference type="PIRSF" id="PIRSF028757">
    <property type="entry name" value="LD-carboxypeptidase"/>
    <property type="match status" value="1"/>
</dbReference>
<dbReference type="OrthoDB" id="9807329at2"/>
<keyword evidence="3" id="KW-0645">Protease</keyword>
<accession>A0A1H9UCZ5</accession>
<dbReference type="InterPro" id="IPR040449">
    <property type="entry name" value="Peptidase_S66_N"/>
</dbReference>
<dbReference type="RefSeq" id="WP_092654068.1">
    <property type="nucleotide sequence ID" value="NZ_FOHA01000027.1"/>
</dbReference>
<dbReference type="Gene3D" id="3.40.50.10740">
    <property type="entry name" value="Class I glutamine amidotransferase-like"/>
    <property type="match status" value="1"/>
</dbReference>
<organism evidence="9 10">
    <name type="scientific">Isobaculum melis</name>
    <dbReference type="NCBI Taxonomy" id="142588"/>
    <lineage>
        <taxon>Bacteria</taxon>
        <taxon>Bacillati</taxon>
        <taxon>Bacillota</taxon>
        <taxon>Bacilli</taxon>
        <taxon>Lactobacillales</taxon>
        <taxon>Carnobacteriaceae</taxon>
        <taxon>Isobaculum</taxon>
    </lineage>
</organism>
<dbReference type="GO" id="GO:0004180">
    <property type="term" value="F:carboxypeptidase activity"/>
    <property type="evidence" value="ECO:0007669"/>
    <property type="project" value="UniProtKB-KW"/>
</dbReference>
<keyword evidence="5" id="KW-0720">Serine protease</keyword>
<keyword evidence="10" id="KW-1185">Reference proteome</keyword>
<dbReference type="EMBL" id="FOHA01000027">
    <property type="protein sequence ID" value="SES07219.1"/>
    <property type="molecule type" value="Genomic_DNA"/>
</dbReference>
<keyword evidence="2 9" id="KW-0121">Carboxypeptidase</keyword>
<dbReference type="InterPro" id="IPR027478">
    <property type="entry name" value="LdcA_N"/>
</dbReference>
<dbReference type="SUPFAM" id="SSF52317">
    <property type="entry name" value="Class I glutamine amidotransferase-like"/>
    <property type="match status" value="1"/>
</dbReference>
<feature type="domain" description="LD-carboxypeptidase C-terminal" evidence="8">
    <location>
        <begin position="169"/>
        <end position="283"/>
    </location>
</feature>
<evidence type="ECO:0000256" key="2">
    <source>
        <dbReference type="ARBA" id="ARBA00022645"/>
    </source>
</evidence>
<evidence type="ECO:0000256" key="6">
    <source>
        <dbReference type="PIRSR" id="PIRSR028757-1"/>
    </source>
</evidence>
<dbReference type="STRING" id="142588.SAMN04488559_1278"/>
<feature type="domain" description="LD-carboxypeptidase N-terminal" evidence="7">
    <location>
        <begin position="8"/>
        <end position="123"/>
    </location>
</feature>
<evidence type="ECO:0000256" key="4">
    <source>
        <dbReference type="ARBA" id="ARBA00022801"/>
    </source>
</evidence>
<dbReference type="Gene3D" id="3.50.30.60">
    <property type="entry name" value="LD-carboxypeptidase A C-terminal domain-like"/>
    <property type="match status" value="1"/>
</dbReference>
<dbReference type="GO" id="GO:0008236">
    <property type="term" value="F:serine-type peptidase activity"/>
    <property type="evidence" value="ECO:0007669"/>
    <property type="project" value="UniProtKB-KW"/>
</dbReference>
<feature type="active site" description="Charge relay system" evidence="6">
    <location>
        <position position="268"/>
    </location>
</feature>
<dbReference type="Pfam" id="PF17676">
    <property type="entry name" value="Peptidase_S66C"/>
    <property type="match status" value="1"/>
</dbReference>
<evidence type="ECO:0000256" key="3">
    <source>
        <dbReference type="ARBA" id="ARBA00022670"/>
    </source>
</evidence>
<comment type="similarity">
    <text evidence="1">Belongs to the peptidase S66 family.</text>
</comment>